<evidence type="ECO:0000313" key="2">
    <source>
        <dbReference type="EMBL" id="TFZ04577.1"/>
    </source>
</evidence>
<organism evidence="2 3">
    <name type="scientific">Ramlibacter rhizophilus</name>
    <dbReference type="NCBI Taxonomy" id="1781167"/>
    <lineage>
        <taxon>Bacteria</taxon>
        <taxon>Pseudomonadati</taxon>
        <taxon>Pseudomonadota</taxon>
        <taxon>Betaproteobacteria</taxon>
        <taxon>Burkholderiales</taxon>
        <taxon>Comamonadaceae</taxon>
        <taxon>Ramlibacter</taxon>
    </lineage>
</organism>
<evidence type="ECO:0000313" key="3">
    <source>
        <dbReference type="Proteomes" id="UP000297564"/>
    </source>
</evidence>
<dbReference type="EMBL" id="SMLL01000001">
    <property type="protein sequence ID" value="TFZ04577.1"/>
    <property type="molecule type" value="Genomic_DNA"/>
</dbReference>
<dbReference type="OrthoDB" id="138803at2"/>
<proteinExistence type="predicted"/>
<feature type="region of interest" description="Disordered" evidence="1">
    <location>
        <begin position="1"/>
        <end position="29"/>
    </location>
</feature>
<comment type="caution">
    <text evidence="2">The sequence shown here is derived from an EMBL/GenBank/DDBJ whole genome shotgun (WGS) entry which is preliminary data.</text>
</comment>
<feature type="compositionally biased region" description="Gly residues" evidence="1">
    <location>
        <begin position="1"/>
        <end position="12"/>
    </location>
</feature>
<dbReference type="Pfam" id="PF11855">
    <property type="entry name" value="DUF3375"/>
    <property type="match status" value="1"/>
</dbReference>
<accession>A0A4Z0BZ02</accession>
<evidence type="ECO:0000256" key="1">
    <source>
        <dbReference type="SAM" id="MobiDB-lite"/>
    </source>
</evidence>
<reference evidence="2 3" key="1">
    <citation type="submission" date="2019-03" db="EMBL/GenBank/DDBJ databases">
        <title>Ramlibacter rhizophilus CCTCC AB2015357, whole genome shotgun sequence.</title>
        <authorList>
            <person name="Zhang X."/>
            <person name="Feng G."/>
            <person name="Zhu H."/>
        </authorList>
    </citation>
    <scope>NUCLEOTIDE SEQUENCE [LARGE SCALE GENOMIC DNA]</scope>
    <source>
        <strain evidence="2 3">CCTCC AB2015357</strain>
    </source>
</reference>
<name>A0A4Z0BZ02_9BURK</name>
<dbReference type="InterPro" id="IPR021804">
    <property type="entry name" value="DUF3375"/>
</dbReference>
<sequence>MNLHDQGGGNNGQVGVSRHSLVPGISSSPVSETSTIARYQDLKRLREGAAWKLLGADTAPLICVCLTALFPGGGSRQINASALHAKLDGMLESLRSAGVEPSQPAQGYATDWVTNGWLRRDYPQGAQEEHYSLTVAAGSAMRIIDAWRPTTFDSTGGVRLESRLASVRALMRELDELTDDNPQARLAALHAEKAAIEYRIAEAEAGRMLSIDEDRAAERAREIIAQAEQLLGDFDRVRDQFEVIHLDLRKRLLQHEGSRRELVERLLDGIDVLRETDAGRAFQAFWTLLMNASEASLFEETAHVLANRPFAARLSFDERLSLETLKARLLDQASDVHEVRGRFVAGLHAYVRSREYAQQRRIMQLVSQAHRAATALVGTLRPNEEIGLSFDRTSAGVRSLSQWNLHDPAAAATASRIEDHVPELASPEELRRMVLRAEVDMRSIKANIREYLGAVGRASAGALLQAYPASQGLGTVLGYLQLTLRHGQDDHDSELLEWIGMDGVPRAAWAPRYTLTLECLDAIK</sequence>
<protein>
    <submittedName>
        <fullName evidence="2">DUF3375 domain-containing protein</fullName>
    </submittedName>
</protein>
<dbReference type="Proteomes" id="UP000297564">
    <property type="component" value="Unassembled WGS sequence"/>
</dbReference>
<dbReference type="AlphaFoldDB" id="A0A4Z0BZ02"/>
<keyword evidence="3" id="KW-1185">Reference proteome</keyword>
<gene>
    <name evidence="2" type="ORF">EZ242_02175</name>
</gene>